<feature type="binding site" evidence="7">
    <location>
        <begin position="303"/>
        <end position="305"/>
    </location>
    <ligand>
        <name>substrate</name>
    </ligand>
</feature>
<dbReference type="Proteomes" id="UP000235162">
    <property type="component" value="Unassembled WGS sequence"/>
</dbReference>
<feature type="active site" description="Proton donor/acceptor" evidence="6">
    <location>
        <position position="270"/>
    </location>
</feature>
<evidence type="ECO:0000256" key="8">
    <source>
        <dbReference type="PIRSR" id="PIRSR038994-3"/>
    </source>
</evidence>
<dbReference type="Gene3D" id="2.30.40.10">
    <property type="entry name" value="Urease, subunit C, domain 1"/>
    <property type="match status" value="1"/>
</dbReference>
<keyword evidence="2 8" id="KW-0479">Metal-binding</keyword>
<evidence type="ECO:0000256" key="6">
    <source>
        <dbReference type="PIRSR" id="PIRSR038994-1"/>
    </source>
</evidence>
<dbReference type="KEGG" id="hja:BST95_08040"/>
<dbReference type="Gene3D" id="3.20.20.140">
    <property type="entry name" value="Metal-dependent hydrolases"/>
    <property type="match status" value="1"/>
</dbReference>
<keyword evidence="3 5" id="KW-0378">Hydrolase</keyword>
<comment type="cofactor">
    <cofactor evidence="8">
        <name>a divalent metal cation</name>
        <dbReference type="ChEBI" id="CHEBI:60240"/>
    </cofactor>
    <text evidence="8">Binds 1 divalent metal cation per subunit.</text>
</comment>
<proteinExistence type="inferred from homology"/>
<feature type="binding site" evidence="8">
    <location>
        <position position="191"/>
    </location>
    <ligand>
        <name>Zn(2+)</name>
        <dbReference type="ChEBI" id="CHEBI:29105"/>
    </ligand>
</feature>
<dbReference type="InterPro" id="IPR003764">
    <property type="entry name" value="GlcNAc_6-P_deAcase"/>
</dbReference>
<dbReference type="NCBIfam" id="TIGR00221">
    <property type="entry name" value="nagA"/>
    <property type="match status" value="1"/>
</dbReference>
<evidence type="ECO:0000256" key="3">
    <source>
        <dbReference type="ARBA" id="ARBA00022801"/>
    </source>
</evidence>
<evidence type="ECO:0000256" key="5">
    <source>
        <dbReference type="PIRNR" id="PIRNR038994"/>
    </source>
</evidence>
<keyword evidence="11" id="KW-1185">Reference proteome</keyword>
<keyword evidence="4 5" id="KW-0119">Carbohydrate metabolism</keyword>
<feature type="binding site" evidence="8">
    <location>
        <position position="127"/>
    </location>
    <ligand>
        <name>Zn(2+)</name>
        <dbReference type="ChEBI" id="CHEBI:29105"/>
    </ligand>
</feature>
<dbReference type="Pfam" id="PF01979">
    <property type="entry name" value="Amidohydro_1"/>
    <property type="match status" value="1"/>
</dbReference>
<dbReference type="SUPFAM" id="SSF51338">
    <property type="entry name" value="Composite domain of metallo-dependent hydrolases"/>
    <property type="match status" value="1"/>
</dbReference>
<sequence>MHYLKAARIFDGDAFHYHSALAINGDHIVGVVATEDIPADAAVISCPGTLAPGFIDVQVNGGGGVLFNNAPNATTVTQMAVGHRSAGTTAIMPTIISDTAAVHRAAAQAVAEARAAGCASILGIHIEGPFFDMAKRGTHNPDMIRALDDEDIAWLSSLTAIKAMLTLAPEHATADQIRVLSDAGILVCAGHTDAVYEQVNDALEAGLRGFTHLYNAMSPLTSRSPGTVGAALDSAHSWVGIIADGHHVHPASIRIAQRCLPRGKLMLVSDSMSTVGSDETSFTLYGEKIEVHEGKLVNAEGALAGSAIGLNDAVRYSRDSVGIAEEECLRMASRYPAEFLDLGDQLGSLHSGYRADIVHFDAELKVYDTWVAGNHLSHIHGPNS</sequence>
<dbReference type="PIRSF" id="PIRSF038994">
    <property type="entry name" value="NagA"/>
    <property type="match status" value="1"/>
</dbReference>
<evidence type="ECO:0000256" key="4">
    <source>
        <dbReference type="ARBA" id="ARBA00023277"/>
    </source>
</evidence>
<dbReference type="InterPro" id="IPR032466">
    <property type="entry name" value="Metal_Hydrolase"/>
</dbReference>
<evidence type="ECO:0000313" key="10">
    <source>
        <dbReference type="EMBL" id="PLW86195.1"/>
    </source>
</evidence>
<accession>A0AAP8MEA6</accession>
<protein>
    <submittedName>
        <fullName evidence="10">N-acetylglucosamine-6-phosphate deacetylase</fullName>
    </submittedName>
</protein>
<comment type="similarity">
    <text evidence="1 5">Belongs to the metallo-dependent hydrolases superfamily. NagA family.</text>
</comment>
<evidence type="ECO:0000256" key="7">
    <source>
        <dbReference type="PIRSR" id="PIRSR038994-2"/>
    </source>
</evidence>
<dbReference type="InterPro" id="IPR006680">
    <property type="entry name" value="Amidohydro-rel"/>
</dbReference>
<feature type="binding site" evidence="7">
    <location>
        <begin position="215"/>
        <end position="216"/>
    </location>
    <ligand>
        <name>substrate</name>
    </ligand>
</feature>
<dbReference type="GO" id="GO:0006046">
    <property type="term" value="P:N-acetylglucosamine catabolic process"/>
    <property type="evidence" value="ECO:0007669"/>
    <property type="project" value="TreeGrafter"/>
</dbReference>
<dbReference type="RefSeq" id="WP_084198832.1">
    <property type="nucleotide sequence ID" value="NZ_BMYL01000002.1"/>
</dbReference>
<dbReference type="GO" id="GO:0008448">
    <property type="term" value="F:N-acetylglucosamine-6-phosphate deacetylase activity"/>
    <property type="evidence" value="ECO:0007669"/>
    <property type="project" value="InterPro"/>
</dbReference>
<dbReference type="AlphaFoldDB" id="A0AAP8MEA6"/>
<evidence type="ECO:0000256" key="1">
    <source>
        <dbReference type="ARBA" id="ARBA00010716"/>
    </source>
</evidence>
<dbReference type="InterPro" id="IPR011059">
    <property type="entry name" value="Metal-dep_hydrolase_composite"/>
</dbReference>
<name>A0AAP8MEA6_9GAMM</name>
<dbReference type="PANTHER" id="PTHR11113:SF14">
    <property type="entry name" value="N-ACETYLGLUCOSAMINE-6-PHOSPHATE DEACETYLASE"/>
    <property type="match status" value="1"/>
</dbReference>
<organism evidence="10 11">
    <name type="scientific">Halioglobus japonicus</name>
    <dbReference type="NCBI Taxonomy" id="930805"/>
    <lineage>
        <taxon>Bacteria</taxon>
        <taxon>Pseudomonadati</taxon>
        <taxon>Pseudomonadota</taxon>
        <taxon>Gammaproteobacteria</taxon>
        <taxon>Cellvibrionales</taxon>
        <taxon>Halieaceae</taxon>
        <taxon>Halioglobus</taxon>
    </lineage>
</organism>
<dbReference type="PANTHER" id="PTHR11113">
    <property type="entry name" value="N-ACETYLGLUCOSAMINE-6-PHOSPHATE DEACETYLASE"/>
    <property type="match status" value="1"/>
</dbReference>
<gene>
    <name evidence="10" type="primary">nagA</name>
    <name evidence="10" type="ORF">C0029_07090</name>
</gene>
<feature type="binding site" evidence="7">
    <location>
        <position position="138"/>
    </location>
    <ligand>
        <name>substrate</name>
    </ligand>
</feature>
<evidence type="ECO:0000256" key="2">
    <source>
        <dbReference type="ARBA" id="ARBA00022723"/>
    </source>
</evidence>
<dbReference type="GO" id="GO:0046872">
    <property type="term" value="F:metal ion binding"/>
    <property type="evidence" value="ECO:0007669"/>
    <property type="project" value="UniProtKB-KW"/>
</dbReference>
<feature type="binding site" evidence="8">
    <location>
        <position position="212"/>
    </location>
    <ligand>
        <name>Zn(2+)</name>
        <dbReference type="ChEBI" id="CHEBI:29105"/>
    </ligand>
</feature>
<dbReference type="EMBL" id="PKUR01000002">
    <property type="protein sequence ID" value="PLW86195.1"/>
    <property type="molecule type" value="Genomic_DNA"/>
</dbReference>
<feature type="domain" description="Amidohydrolase-related" evidence="9">
    <location>
        <begin position="50"/>
        <end position="373"/>
    </location>
</feature>
<reference evidence="10 11" key="1">
    <citation type="submission" date="2018-01" db="EMBL/GenBank/DDBJ databases">
        <title>The draft genome sequence of Halioglobus japonicus S1-36.</title>
        <authorList>
            <person name="Du Z.-J."/>
            <person name="Shi M.-J."/>
        </authorList>
    </citation>
    <scope>NUCLEOTIDE SEQUENCE [LARGE SCALE GENOMIC DNA]</scope>
    <source>
        <strain evidence="10 11">S1-36</strain>
    </source>
</reference>
<feature type="binding site" evidence="7">
    <location>
        <position position="247"/>
    </location>
    <ligand>
        <name>substrate</name>
    </ligand>
</feature>
<feature type="binding site" evidence="7">
    <location>
        <position position="223"/>
    </location>
    <ligand>
        <name>substrate</name>
    </ligand>
</feature>
<evidence type="ECO:0000259" key="9">
    <source>
        <dbReference type="Pfam" id="PF01979"/>
    </source>
</evidence>
<evidence type="ECO:0000313" key="11">
    <source>
        <dbReference type="Proteomes" id="UP000235162"/>
    </source>
</evidence>
<dbReference type="CDD" id="cd00854">
    <property type="entry name" value="NagA"/>
    <property type="match status" value="1"/>
</dbReference>
<comment type="caution">
    <text evidence="10">The sequence shown here is derived from an EMBL/GenBank/DDBJ whole genome shotgun (WGS) entry which is preliminary data.</text>
</comment>
<dbReference type="SUPFAM" id="SSF51556">
    <property type="entry name" value="Metallo-dependent hydrolases"/>
    <property type="match status" value="1"/>
</dbReference>